<feature type="compositionally biased region" description="Basic and acidic residues" evidence="1">
    <location>
        <begin position="612"/>
        <end position="632"/>
    </location>
</feature>
<reference evidence="2" key="2">
    <citation type="submission" date="2020-09" db="EMBL/GenBank/DDBJ databases">
        <title>Reference genome assembly for Australian Ascochyta lentis isolate Al4.</title>
        <authorList>
            <person name="Lee R.C."/>
            <person name="Farfan-Caceres L.M."/>
            <person name="Debler J.W."/>
            <person name="Williams A.H."/>
            <person name="Henares B.M."/>
        </authorList>
    </citation>
    <scope>NUCLEOTIDE SEQUENCE</scope>
    <source>
        <strain evidence="2">Al4</strain>
    </source>
</reference>
<evidence type="ECO:0000313" key="3">
    <source>
        <dbReference type="Proteomes" id="UP000651452"/>
    </source>
</evidence>
<protein>
    <submittedName>
        <fullName evidence="2">Uncharacterized protein</fullName>
    </submittedName>
</protein>
<feature type="compositionally biased region" description="Basic and acidic residues" evidence="1">
    <location>
        <begin position="1059"/>
        <end position="1069"/>
    </location>
</feature>
<feature type="region of interest" description="Disordered" evidence="1">
    <location>
        <begin position="950"/>
        <end position="1069"/>
    </location>
</feature>
<feature type="compositionally biased region" description="Low complexity" evidence="1">
    <location>
        <begin position="1009"/>
        <end position="1018"/>
    </location>
</feature>
<dbReference type="AlphaFoldDB" id="A0A8H7MGP3"/>
<feature type="compositionally biased region" description="Basic and acidic residues" evidence="1">
    <location>
        <begin position="184"/>
        <end position="203"/>
    </location>
</feature>
<feature type="compositionally biased region" description="Basic and acidic residues" evidence="1">
    <location>
        <begin position="1146"/>
        <end position="1155"/>
    </location>
</feature>
<comment type="caution">
    <text evidence="2">The sequence shown here is derived from an EMBL/GenBank/DDBJ whole genome shotgun (WGS) entry which is preliminary data.</text>
</comment>
<feature type="compositionally biased region" description="Basic and acidic residues" evidence="1">
    <location>
        <begin position="579"/>
        <end position="590"/>
    </location>
</feature>
<evidence type="ECO:0000313" key="2">
    <source>
        <dbReference type="EMBL" id="KAF9692587.1"/>
    </source>
</evidence>
<dbReference type="EMBL" id="RZGK01000018">
    <property type="protein sequence ID" value="KAF9692587.1"/>
    <property type="molecule type" value="Genomic_DNA"/>
</dbReference>
<accession>A0A8H7MGP3</accession>
<feature type="region of interest" description="Disordered" evidence="1">
    <location>
        <begin position="134"/>
        <end position="243"/>
    </location>
</feature>
<organism evidence="2 3">
    <name type="scientific">Ascochyta lentis</name>
    <dbReference type="NCBI Taxonomy" id="205686"/>
    <lineage>
        <taxon>Eukaryota</taxon>
        <taxon>Fungi</taxon>
        <taxon>Dikarya</taxon>
        <taxon>Ascomycota</taxon>
        <taxon>Pezizomycotina</taxon>
        <taxon>Dothideomycetes</taxon>
        <taxon>Pleosporomycetidae</taxon>
        <taxon>Pleosporales</taxon>
        <taxon>Pleosporineae</taxon>
        <taxon>Didymellaceae</taxon>
        <taxon>Ascochyta</taxon>
    </lineage>
</organism>
<gene>
    <name evidence="2" type="ORF">EKO04_009549</name>
</gene>
<feature type="region of interest" description="Disordered" evidence="1">
    <location>
        <begin position="547"/>
        <end position="594"/>
    </location>
</feature>
<feature type="region of interest" description="Disordered" evidence="1">
    <location>
        <begin position="1126"/>
        <end position="1155"/>
    </location>
</feature>
<feature type="compositionally biased region" description="Basic and acidic residues" evidence="1">
    <location>
        <begin position="672"/>
        <end position="682"/>
    </location>
</feature>
<feature type="compositionally biased region" description="Basic and acidic residues" evidence="1">
    <location>
        <begin position="219"/>
        <end position="243"/>
    </location>
</feature>
<feature type="region of interest" description="Disordered" evidence="1">
    <location>
        <begin position="898"/>
        <end position="919"/>
    </location>
</feature>
<proteinExistence type="predicted"/>
<feature type="region of interest" description="Disordered" evidence="1">
    <location>
        <begin position="743"/>
        <end position="764"/>
    </location>
</feature>
<keyword evidence="3" id="KW-1185">Reference proteome</keyword>
<evidence type="ECO:0000256" key="1">
    <source>
        <dbReference type="SAM" id="MobiDB-lite"/>
    </source>
</evidence>
<dbReference type="Proteomes" id="UP000651452">
    <property type="component" value="Unassembled WGS sequence"/>
</dbReference>
<feature type="region of interest" description="Disordered" evidence="1">
    <location>
        <begin position="663"/>
        <end position="702"/>
    </location>
</feature>
<feature type="compositionally biased region" description="Polar residues" evidence="1">
    <location>
        <begin position="950"/>
        <end position="975"/>
    </location>
</feature>
<dbReference type="OrthoDB" id="3800101at2759"/>
<sequence length="1155" mass="128617">MQTEYENDPESQYDPNDRVYCVHISSFFCNGNSMVYYVGGTRNVEMFLGGMNGMQAFNGPLLFAVSQYDLSFIMQSINLKGPPENRAEREAKSETPLGRNKWRYIYETGRLAWSKSDVDLEKLRELQDKISEDEDLDTIRSEDEQMDVDSENDKDGTKPSNAASKDALRGKEPRMSAVKRGKMRASEEEVRDSETEVETERPRNSGMFKIRLGGNVSKSDTKLKKDTKESTSVQETDKQSEDDRTNLEAYRKVKRLGSVDQIWASLKECVRSDRSNGIQLDSVTKGLGDEVTLLGTREEQLAQKKATASSISGSSRIIAEIAESERDIAAARLRLVQTVANVSAYRWKEEHRRMITDGLRSLQQRGARKHQIKTFLMNLLLYQGRDESSGGTTNALQTEEIQSVMNLVDNLELQKEYLEVIQNLDGNDVVMEEFARLKDLGNTLDIDGHKHVSDVVAILFRYGHDIQVRGMMDMTNREEITSAGLSDYQQKLVTQVMETINQNKSVATDLLYKSWWNIEVAITQWYESEAPTKLKLDLDTSTSTDCTSDLSLLGSRSPAKRPYVAEAGPSQSRKKRRTNSHESQETRSPEEDLTAAQARLDRIITEEHAAELERAKKSKQETDKTAKERSEDTEPTLQANAAAGFKSYSLEALKKLIAAETNTHAGSSQEIEITKSNDETDSKSSTADKSSNMLPTNDKRYNLRDRGERIDYSGINREVENALQEKIAAAKPSAVSKDLLQKPTNLLPEGTPVGISNLRDRTPSGQELGVLVDNLPIPPSSNRWPTADLSSVRTKMSSRHGLDIEGTQVRSDQPQDLDSSNSYNTHHFTQQEIEALANQYATMHRLTFSQPFVPVSPPETSRLGLLSPGEGMHKALKFLHSGSLTLAPQYMPSIDQLRDMACPPENSSPRGESPAPQRDVPEIRQSLSSTLQTSRPAIPLQPLQPRTSALRQPLHVSSQAEQDPVPTQSVPSEQAQEGIPYSTAPYTFPSSPALRPSSGPSLASDRDLSSLPEDSSPPTTHPDCAVLGPYGAKMNDPMFQDSTDGSTTSLNDAETAVPDSEKEDTWRRDSAHRMSIASAAAFAQNQLDAHEAAQTTSQIQHGIDDEAGRRVRFADREEIFDLGIEEPGVENHKTQNMVDEGESEAEQPKEWDEDV</sequence>
<name>A0A8H7MGP3_9PLEO</name>
<feature type="region of interest" description="Disordered" evidence="1">
    <location>
        <begin position="612"/>
        <end position="640"/>
    </location>
</feature>
<reference evidence="2" key="1">
    <citation type="submission" date="2018-12" db="EMBL/GenBank/DDBJ databases">
        <authorList>
            <person name="Syme R.A."/>
            <person name="Farfan-Caceres L."/>
            <person name="Lichtenzveig J."/>
        </authorList>
    </citation>
    <scope>NUCLEOTIDE SEQUENCE</scope>
    <source>
        <strain evidence="2">Al4</strain>
    </source>
</reference>
<feature type="compositionally biased region" description="Polar residues" evidence="1">
    <location>
        <begin position="1040"/>
        <end position="1052"/>
    </location>
</feature>